<dbReference type="Proteomes" id="UP001595791">
    <property type="component" value="Unassembled WGS sequence"/>
</dbReference>
<comment type="caution">
    <text evidence="2">The sequence shown here is derived from an EMBL/GenBank/DDBJ whole genome shotgun (WGS) entry which is preliminary data.</text>
</comment>
<sequence length="76" mass="8752">MSGQTNRPRRKDQTLDAPMHHCGARGGGDWRNREMQNKGKYSAKYLQGSMLKNKENKYLLFPVYPIIRLMTNGPAQ</sequence>
<reference evidence="3" key="1">
    <citation type="journal article" date="2019" name="Int. J. Syst. Evol. Microbiol.">
        <title>The Global Catalogue of Microorganisms (GCM) 10K type strain sequencing project: providing services to taxonomists for standard genome sequencing and annotation.</title>
        <authorList>
            <consortium name="The Broad Institute Genomics Platform"/>
            <consortium name="The Broad Institute Genome Sequencing Center for Infectious Disease"/>
            <person name="Wu L."/>
            <person name="Ma J."/>
        </authorList>
    </citation>
    <scope>NUCLEOTIDE SEQUENCE [LARGE SCALE GENOMIC DNA]</scope>
    <source>
        <strain evidence="3">LMG 29894</strain>
    </source>
</reference>
<gene>
    <name evidence="2" type="ORF">ACFOW7_13485</name>
</gene>
<dbReference type="EMBL" id="JBHSBU010000001">
    <property type="protein sequence ID" value="MFC4160351.1"/>
    <property type="molecule type" value="Genomic_DNA"/>
</dbReference>
<accession>A0ABV8MTP3</accession>
<evidence type="ECO:0000256" key="1">
    <source>
        <dbReference type="SAM" id="MobiDB-lite"/>
    </source>
</evidence>
<proteinExistence type="predicted"/>
<organism evidence="2 3">
    <name type="scientific">Chitinimonas lacunae</name>
    <dbReference type="NCBI Taxonomy" id="1963018"/>
    <lineage>
        <taxon>Bacteria</taxon>
        <taxon>Pseudomonadati</taxon>
        <taxon>Pseudomonadota</taxon>
        <taxon>Betaproteobacteria</taxon>
        <taxon>Neisseriales</taxon>
        <taxon>Chitinibacteraceae</taxon>
        <taxon>Chitinimonas</taxon>
    </lineage>
</organism>
<protein>
    <submittedName>
        <fullName evidence="2">Uncharacterized protein</fullName>
    </submittedName>
</protein>
<keyword evidence="3" id="KW-1185">Reference proteome</keyword>
<feature type="region of interest" description="Disordered" evidence="1">
    <location>
        <begin position="1"/>
        <end position="34"/>
    </location>
</feature>
<evidence type="ECO:0000313" key="3">
    <source>
        <dbReference type="Proteomes" id="UP001595791"/>
    </source>
</evidence>
<name>A0ABV8MTP3_9NEIS</name>
<evidence type="ECO:0000313" key="2">
    <source>
        <dbReference type="EMBL" id="MFC4160351.1"/>
    </source>
</evidence>
<dbReference type="RefSeq" id="WP_378165086.1">
    <property type="nucleotide sequence ID" value="NZ_JBHSBU010000001.1"/>
</dbReference>